<comment type="similarity">
    <text evidence="1">Belongs to the arylamine N-acetyltransferase family.</text>
</comment>
<keyword evidence="3" id="KW-1185">Reference proteome</keyword>
<proteinExistence type="inferred from homology"/>
<sequence>MLDGVPRELGEFAGMARWHSTDASSRFTGSVICTRDDGGSRYTLTSRRGETGYRLVTTSSDGTRVSEPVTMRDSMTLLRNLFGIKLDEPVAARDDLVHVKFHGVGNGSPR</sequence>
<organism evidence="2 3">
    <name type="scientific">Gordonia sputi NBRC 100414</name>
    <dbReference type="NCBI Taxonomy" id="1089453"/>
    <lineage>
        <taxon>Bacteria</taxon>
        <taxon>Bacillati</taxon>
        <taxon>Actinomycetota</taxon>
        <taxon>Actinomycetes</taxon>
        <taxon>Mycobacteriales</taxon>
        <taxon>Gordoniaceae</taxon>
        <taxon>Gordonia</taxon>
    </lineage>
</organism>
<dbReference type="Proteomes" id="UP000005845">
    <property type="component" value="Unassembled WGS sequence"/>
</dbReference>
<evidence type="ECO:0000256" key="1">
    <source>
        <dbReference type="ARBA" id="ARBA00006547"/>
    </source>
</evidence>
<dbReference type="InterPro" id="IPR038765">
    <property type="entry name" value="Papain-like_cys_pep_sf"/>
</dbReference>
<dbReference type="InterPro" id="IPR001447">
    <property type="entry name" value="Arylamine_N-AcTrfase"/>
</dbReference>
<accession>H5TY92</accession>
<dbReference type="EMBL" id="BAFC01000045">
    <property type="protein sequence ID" value="GAB38450.1"/>
    <property type="molecule type" value="Genomic_DNA"/>
</dbReference>
<gene>
    <name evidence="2" type="ORF">GOSPT_045_00860</name>
</gene>
<dbReference type="Gene3D" id="3.30.2140.10">
    <property type="entry name" value="Arylamine N-acetyltransferase"/>
    <property type="match status" value="1"/>
</dbReference>
<keyword evidence="2" id="KW-0808">Transferase</keyword>
<dbReference type="AlphaFoldDB" id="H5TY92"/>
<dbReference type="RefSeq" id="WP_005204243.1">
    <property type="nucleotide sequence ID" value="NZ_BAFC01000045.1"/>
</dbReference>
<reference evidence="2 3" key="1">
    <citation type="submission" date="2012-02" db="EMBL/GenBank/DDBJ databases">
        <title>Whole genome shotgun sequence of Gordonia sputi NBRC 100414.</title>
        <authorList>
            <person name="Yoshida I."/>
            <person name="Hosoyama A."/>
            <person name="Tsuchikane K."/>
            <person name="Katsumata H."/>
            <person name="Yamazaki S."/>
            <person name="Fujita N."/>
        </authorList>
    </citation>
    <scope>NUCLEOTIDE SEQUENCE [LARGE SCALE GENOMIC DNA]</scope>
    <source>
        <strain evidence="2 3">NBRC 100414</strain>
    </source>
</reference>
<name>H5TY92_9ACTN</name>
<dbReference type="GO" id="GO:0016407">
    <property type="term" value="F:acetyltransferase activity"/>
    <property type="evidence" value="ECO:0007669"/>
    <property type="project" value="InterPro"/>
</dbReference>
<dbReference type="SUPFAM" id="SSF54001">
    <property type="entry name" value="Cysteine proteinases"/>
    <property type="match status" value="1"/>
</dbReference>
<protein>
    <submittedName>
        <fullName evidence="2">Putative acetyltransferase</fullName>
    </submittedName>
</protein>
<evidence type="ECO:0000313" key="2">
    <source>
        <dbReference type="EMBL" id="GAB38450.1"/>
    </source>
</evidence>
<evidence type="ECO:0000313" key="3">
    <source>
        <dbReference type="Proteomes" id="UP000005845"/>
    </source>
</evidence>
<comment type="caution">
    <text evidence="2">The sequence shown here is derived from an EMBL/GenBank/DDBJ whole genome shotgun (WGS) entry which is preliminary data.</text>
</comment>
<dbReference type="Pfam" id="PF00797">
    <property type="entry name" value="Acetyltransf_2"/>
    <property type="match status" value="1"/>
</dbReference>
<dbReference type="eggNOG" id="COG2162">
    <property type="taxonomic scope" value="Bacteria"/>
</dbReference>